<reference evidence="6" key="1">
    <citation type="submission" date="2017-03" db="EMBL/GenBank/DDBJ databases">
        <title>Genomes of endolithic fungi from Antarctica.</title>
        <authorList>
            <person name="Coleine C."/>
            <person name="Masonjones S."/>
            <person name="Stajich J.E."/>
        </authorList>
    </citation>
    <scope>NUCLEOTIDE SEQUENCE [LARGE SCALE GENOMIC DNA]</scope>
    <source>
        <strain evidence="6">CCFEE 5527</strain>
    </source>
</reference>
<evidence type="ECO:0000256" key="2">
    <source>
        <dbReference type="SAM" id="MobiDB-lite"/>
    </source>
</evidence>
<feature type="domain" description="Cwf19-like C-terminal" evidence="4">
    <location>
        <begin position="488"/>
        <end position="614"/>
    </location>
</feature>
<evidence type="ECO:0000256" key="1">
    <source>
        <dbReference type="ARBA" id="ARBA00006795"/>
    </source>
</evidence>
<evidence type="ECO:0008006" key="7">
    <source>
        <dbReference type="Google" id="ProtNLM"/>
    </source>
</evidence>
<dbReference type="Proteomes" id="UP000192596">
    <property type="component" value="Unassembled WGS sequence"/>
</dbReference>
<feature type="compositionally biased region" description="Acidic residues" evidence="2">
    <location>
        <begin position="194"/>
        <end position="207"/>
    </location>
</feature>
<dbReference type="PANTHER" id="PTHR12072:SF5">
    <property type="entry name" value="CWF19-LIKE PROTEIN 2"/>
    <property type="match status" value="1"/>
</dbReference>
<dbReference type="InterPro" id="IPR006768">
    <property type="entry name" value="Cwf19-like_C_dom-1"/>
</dbReference>
<dbReference type="GO" id="GO:0000398">
    <property type="term" value="P:mRNA splicing, via spliceosome"/>
    <property type="evidence" value="ECO:0007669"/>
    <property type="project" value="TreeGrafter"/>
</dbReference>
<organism evidence="5 6">
    <name type="scientific">Cryoendolithus antarcticus</name>
    <dbReference type="NCBI Taxonomy" id="1507870"/>
    <lineage>
        <taxon>Eukaryota</taxon>
        <taxon>Fungi</taxon>
        <taxon>Dikarya</taxon>
        <taxon>Ascomycota</taxon>
        <taxon>Pezizomycotina</taxon>
        <taxon>Dothideomycetes</taxon>
        <taxon>Dothideomycetidae</taxon>
        <taxon>Cladosporiales</taxon>
        <taxon>Cladosporiaceae</taxon>
        <taxon>Cryoendolithus</taxon>
    </lineage>
</organism>
<evidence type="ECO:0000259" key="4">
    <source>
        <dbReference type="Pfam" id="PF04677"/>
    </source>
</evidence>
<keyword evidence="6" id="KW-1185">Reference proteome</keyword>
<dbReference type="Pfam" id="PF04677">
    <property type="entry name" value="CwfJ_C_1"/>
    <property type="match status" value="1"/>
</dbReference>
<dbReference type="STRING" id="1507870.A0A1V8T0G7"/>
<protein>
    <recommendedName>
        <fullName evidence="7">Cwf19-like C-terminal domain-containing protein</fullName>
    </recommendedName>
</protein>
<feature type="compositionally biased region" description="Basic and acidic residues" evidence="2">
    <location>
        <begin position="41"/>
        <end position="75"/>
    </location>
</feature>
<feature type="compositionally biased region" description="Basic and acidic residues" evidence="2">
    <location>
        <begin position="1"/>
        <end position="10"/>
    </location>
</feature>
<dbReference type="InterPro" id="IPR006767">
    <property type="entry name" value="Cwf19-like_C_dom-2"/>
</dbReference>
<proteinExistence type="inferred from homology"/>
<feature type="compositionally biased region" description="Basic and acidic residues" evidence="2">
    <location>
        <begin position="20"/>
        <end position="30"/>
    </location>
</feature>
<feature type="compositionally biased region" description="Basic and acidic residues" evidence="2">
    <location>
        <begin position="113"/>
        <end position="139"/>
    </location>
</feature>
<dbReference type="AlphaFoldDB" id="A0A1V8T0G7"/>
<feature type="region of interest" description="Disordered" evidence="2">
    <location>
        <begin position="1"/>
        <end position="216"/>
    </location>
</feature>
<name>A0A1V8T0G7_9PEZI</name>
<feature type="domain" description="Cwf19-like protein C-terminal" evidence="3">
    <location>
        <begin position="623"/>
        <end position="725"/>
    </location>
</feature>
<dbReference type="Pfam" id="PF04676">
    <property type="entry name" value="CwfJ_C_2"/>
    <property type="match status" value="1"/>
</dbReference>
<evidence type="ECO:0000313" key="6">
    <source>
        <dbReference type="Proteomes" id="UP000192596"/>
    </source>
</evidence>
<feature type="compositionally biased region" description="Basic residues" evidence="2">
    <location>
        <begin position="31"/>
        <end position="40"/>
    </location>
</feature>
<accession>A0A1V8T0G7</accession>
<dbReference type="GO" id="GO:0071014">
    <property type="term" value="C:post-mRNA release spliceosomal complex"/>
    <property type="evidence" value="ECO:0007669"/>
    <property type="project" value="TreeGrafter"/>
</dbReference>
<gene>
    <name evidence="5" type="ORF">B0A48_07933</name>
</gene>
<dbReference type="InterPro" id="IPR036265">
    <property type="entry name" value="HIT-like_sf"/>
</dbReference>
<comment type="similarity">
    <text evidence="1">Belongs to the CWF19 family.</text>
</comment>
<dbReference type="OrthoDB" id="2113965at2759"/>
<dbReference type="InterPro" id="IPR040194">
    <property type="entry name" value="Cwf19-like"/>
</dbReference>
<dbReference type="EMBL" id="NAJO01000020">
    <property type="protein sequence ID" value="OQO04915.1"/>
    <property type="molecule type" value="Genomic_DNA"/>
</dbReference>
<evidence type="ECO:0000313" key="5">
    <source>
        <dbReference type="EMBL" id="OQO04915.1"/>
    </source>
</evidence>
<comment type="caution">
    <text evidence="5">The sequence shown here is derived from an EMBL/GenBank/DDBJ whole genome shotgun (WGS) entry which is preliminary data.</text>
</comment>
<dbReference type="InParanoid" id="A0A1V8T0G7"/>
<feature type="compositionally biased region" description="Basic and acidic residues" evidence="2">
    <location>
        <begin position="153"/>
        <end position="165"/>
    </location>
</feature>
<feature type="compositionally biased region" description="Basic and acidic residues" evidence="2">
    <location>
        <begin position="172"/>
        <end position="193"/>
    </location>
</feature>
<evidence type="ECO:0000259" key="3">
    <source>
        <dbReference type="Pfam" id="PF04676"/>
    </source>
</evidence>
<dbReference type="PANTHER" id="PTHR12072">
    <property type="entry name" value="CWF19, CELL CYCLE CONTROL PROTEIN"/>
    <property type="match status" value="1"/>
</dbReference>
<sequence length="732" mass="82504">MGLSDFERELATSSKLHGHRDKDRARDRSREHKHRHHRSHRDSGDDRGDEVGKRHKRSRDDHSSRRKREDGDDAHRHRKKRRSASPERSALKPAAEAPVKVFDSASDDDEDAWVEKEAVPAEETLDARGEDLDGSKVNRDAWMQEPSALDVDYVQRSRKQQEPKGHFVSAQESHELKVHSSEVKSHLADLARDFDDDEEDGDEEEGDGQVIDEPAQHEVSYTFGDSASSWRMNKVRNVYRKAEETKRSVDDVALEIYGDLRDFDDAREEERELDRRKTYGKEYVGLEKPSGEFFEERKLKAGIQRASSGHDEQLPAKSTQGEVLEESVAPHQPAVLDATALNRLKAQVMRAKLMKAPNAATLEQEYDIALAASQSGKPDPSSVLLTASDSRHLTDRSGEVTPLTNKRGNERGLVIENENMSIADMVRFEKRSRNQFSSSTVDLASRIAKDATFTNDLDYQDENASNLAKAAPKSSVNLRNTAILDYQSTQRALQSCALCYHDELIGEAALPQAPVVSLATRTYLTLATEPELAPHSTVIVPLQHHANLLVCDEDEWEELRNFMKSLTRFHAARNKSVLFYENAAFAFGSRHPHAALVAVPVADHLAEQAPAYFKEAILASASEWSQHKPLIDTLALAQKGVGRSAFRRSLPKEMPYVHVWYSLDGGLGHVVEEVGKWPKGDLWVREVLGGMLGLERGVWAKQGRWERRDRRLEGFRGKWKGFDWTAALVGDR</sequence>
<dbReference type="SUPFAM" id="SSF54197">
    <property type="entry name" value="HIT-like"/>
    <property type="match status" value="1"/>
</dbReference>